<comment type="caution">
    <text evidence="1">The sequence shown here is derived from an EMBL/GenBank/DDBJ whole genome shotgun (WGS) entry which is preliminary data.</text>
</comment>
<sequence length="50" mass="5510">MDHSKSAAKLSSSASFLLGCARILSTQSLENPKIDKQPLFFQKQAANHYT</sequence>
<reference evidence="2" key="1">
    <citation type="journal article" date="2018" name="BMC Genomics">
        <title>Genomic insights into host adaptation between the wheat stripe rust pathogen (Puccinia striiformis f. sp. tritici) and the barley stripe rust pathogen (Puccinia striiformis f. sp. hordei).</title>
        <authorList>
            <person name="Xia C."/>
            <person name="Wang M."/>
            <person name="Yin C."/>
            <person name="Cornejo O.E."/>
            <person name="Hulbert S.H."/>
            <person name="Chen X."/>
        </authorList>
    </citation>
    <scope>NUCLEOTIDE SEQUENCE [LARGE SCALE GENOMIC DNA]</scope>
    <source>
        <strain evidence="2">93-210</strain>
    </source>
</reference>
<gene>
    <name evidence="1" type="ORF">MJO28_007578</name>
</gene>
<reference evidence="2" key="2">
    <citation type="journal article" date="2018" name="Mol. Plant Microbe Interact.">
        <title>Genome sequence resources for the wheat stripe rust pathogen (Puccinia striiformis f. sp. tritici) and the barley stripe rust pathogen (Puccinia striiformis f. sp. hordei).</title>
        <authorList>
            <person name="Xia C."/>
            <person name="Wang M."/>
            <person name="Yin C."/>
            <person name="Cornejo O.E."/>
            <person name="Hulbert S.H."/>
            <person name="Chen X."/>
        </authorList>
    </citation>
    <scope>NUCLEOTIDE SEQUENCE [LARGE SCALE GENOMIC DNA]</scope>
    <source>
        <strain evidence="2">93-210</strain>
    </source>
</reference>
<dbReference type="EMBL" id="CM045871">
    <property type="protein sequence ID" value="KAI7951894.1"/>
    <property type="molecule type" value="Genomic_DNA"/>
</dbReference>
<name>A0ACC0EEV2_9BASI</name>
<accession>A0ACC0EEV2</accession>
<evidence type="ECO:0000313" key="2">
    <source>
        <dbReference type="Proteomes" id="UP001060170"/>
    </source>
</evidence>
<protein>
    <submittedName>
        <fullName evidence="1">Uncharacterized protein</fullName>
    </submittedName>
</protein>
<reference evidence="1 2" key="3">
    <citation type="journal article" date="2022" name="Microbiol. Spectr.">
        <title>Folding features and dynamics of 3D genome architecture in plant fungal pathogens.</title>
        <authorList>
            <person name="Xia C."/>
        </authorList>
    </citation>
    <scope>NUCLEOTIDE SEQUENCE [LARGE SCALE GENOMIC DNA]</scope>
    <source>
        <strain evidence="1 2">93-210</strain>
    </source>
</reference>
<dbReference type="Proteomes" id="UP001060170">
    <property type="component" value="Chromosome 7"/>
</dbReference>
<proteinExistence type="predicted"/>
<evidence type="ECO:0000313" key="1">
    <source>
        <dbReference type="EMBL" id="KAI7951894.1"/>
    </source>
</evidence>
<organism evidence="1 2">
    <name type="scientific">Puccinia striiformis f. sp. tritici</name>
    <dbReference type="NCBI Taxonomy" id="168172"/>
    <lineage>
        <taxon>Eukaryota</taxon>
        <taxon>Fungi</taxon>
        <taxon>Dikarya</taxon>
        <taxon>Basidiomycota</taxon>
        <taxon>Pucciniomycotina</taxon>
        <taxon>Pucciniomycetes</taxon>
        <taxon>Pucciniales</taxon>
        <taxon>Pucciniaceae</taxon>
        <taxon>Puccinia</taxon>
    </lineage>
</organism>
<keyword evidence="2" id="KW-1185">Reference proteome</keyword>